<accession>A0AC59ZT14</accession>
<reference evidence="1" key="1">
    <citation type="submission" date="2023-05" db="EMBL/GenBank/DDBJ databases">
        <authorList>
            <consortium name="ELIXIR-Norway"/>
        </authorList>
    </citation>
    <scope>NUCLEOTIDE SEQUENCE</scope>
</reference>
<dbReference type="EMBL" id="OX596117">
    <property type="protein sequence ID" value="CAN0495310.1"/>
    <property type="molecule type" value="Genomic_DNA"/>
</dbReference>
<name>A0AC59ZT14_RANTA</name>
<organism evidence="1 2">
    <name type="scientific">Rangifer tarandus platyrhynchus</name>
    <name type="common">Svalbard reindeer</name>
    <dbReference type="NCBI Taxonomy" id="3082113"/>
    <lineage>
        <taxon>Eukaryota</taxon>
        <taxon>Metazoa</taxon>
        <taxon>Chordata</taxon>
        <taxon>Craniata</taxon>
        <taxon>Vertebrata</taxon>
        <taxon>Euteleostomi</taxon>
        <taxon>Mammalia</taxon>
        <taxon>Eutheria</taxon>
        <taxon>Laurasiatheria</taxon>
        <taxon>Artiodactyla</taxon>
        <taxon>Ruminantia</taxon>
        <taxon>Pecora</taxon>
        <taxon>Cervidae</taxon>
        <taxon>Odocoileinae</taxon>
        <taxon>Rangifer</taxon>
    </lineage>
</organism>
<reference evidence="1" key="2">
    <citation type="submission" date="2025-03" db="EMBL/GenBank/DDBJ databases">
        <authorList>
            <consortium name="ELIXIR-Norway"/>
            <consortium name="Elixir Norway"/>
        </authorList>
    </citation>
    <scope>NUCLEOTIDE SEQUENCE</scope>
</reference>
<proteinExistence type="predicted"/>
<protein>
    <submittedName>
        <fullName evidence="1">Uncharacterized protein</fullName>
    </submittedName>
</protein>
<gene>
    <name evidence="1" type="ORF">MRATA1EN22A_LOCUS21949</name>
</gene>
<evidence type="ECO:0000313" key="1">
    <source>
        <dbReference type="EMBL" id="CAN0495310.1"/>
    </source>
</evidence>
<dbReference type="Proteomes" id="UP001162501">
    <property type="component" value="Chromosome 33"/>
</dbReference>
<sequence>MPPFRRARSVSGARVLPTVTSSFARGPSALPSRGSAHCTWPGGAGLSTRPSSLVFRKSGSEDDFCFRGGRGCSRAPLRWAPIDLTRSDWAASAGETELPGIRGGKAGSRGRFRRCSLRRGGAFAPGPSPRLE</sequence>
<evidence type="ECO:0000313" key="2">
    <source>
        <dbReference type="Proteomes" id="UP001162501"/>
    </source>
</evidence>